<dbReference type="Ensembl" id="ENSSLUT00000042611.1">
    <property type="protein sequence ID" value="ENSSLUP00000041292.1"/>
    <property type="gene ID" value="ENSSLUG00000018373.1"/>
</dbReference>
<dbReference type="InterPro" id="IPR022764">
    <property type="entry name" value="Peptidase_S54_rhomboid_dom"/>
</dbReference>
<dbReference type="AlphaFoldDB" id="A0A8C9ZJ63"/>
<evidence type="ECO:0000256" key="4">
    <source>
        <dbReference type="ARBA" id="ARBA00022692"/>
    </source>
</evidence>
<dbReference type="Proteomes" id="UP000694568">
    <property type="component" value="Unplaced"/>
</dbReference>
<protein>
    <recommendedName>
        <fullName evidence="9">Peptidase S54 rhomboid domain-containing protein</fullName>
    </recommendedName>
</protein>
<proteinExistence type="inferred from homology"/>
<dbReference type="GO" id="GO:0006508">
    <property type="term" value="P:proteolysis"/>
    <property type="evidence" value="ECO:0007669"/>
    <property type="project" value="UniProtKB-KW"/>
</dbReference>
<evidence type="ECO:0000256" key="1">
    <source>
        <dbReference type="ARBA" id="ARBA00004141"/>
    </source>
</evidence>
<dbReference type="Pfam" id="PF01694">
    <property type="entry name" value="Rhomboid"/>
    <property type="match status" value="1"/>
</dbReference>
<evidence type="ECO:0000259" key="9">
    <source>
        <dbReference type="Pfam" id="PF01694"/>
    </source>
</evidence>
<dbReference type="SUPFAM" id="SSF144091">
    <property type="entry name" value="Rhomboid-like"/>
    <property type="match status" value="1"/>
</dbReference>
<dbReference type="GO" id="GO:0004252">
    <property type="term" value="F:serine-type endopeptidase activity"/>
    <property type="evidence" value="ECO:0007669"/>
    <property type="project" value="InterPro"/>
</dbReference>
<keyword evidence="4 8" id="KW-0812">Transmembrane</keyword>
<evidence type="ECO:0000256" key="8">
    <source>
        <dbReference type="SAM" id="Phobius"/>
    </source>
</evidence>
<evidence type="ECO:0000256" key="2">
    <source>
        <dbReference type="ARBA" id="ARBA00009045"/>
    </source>
</evidence>
<keyword evidence="6 8" id="KW-1133">Transmembrane helix</keyword>
<evidence type="ECO:0000256" key="7">
    <source>
        <dbReference type="ARBA" id="ARBA00023136"/>
    </source>
</evidence>
<keyword evidence="7 8" id="KW-0472">Membrane</keyword>
<accession>A0A8C9ZJ63</accession>
<feature type="transmembrane region" description="Helical" evidence="8">
    <location>
        <begin position="28"/>
        <end position="54"/>
    </location>
</feature>
<comment type="similarity">
    <text evidence="2">Belongs to the peptidase S54 family.</text>
</comment>
<reference evidence="10" key="1">
    <citation type="submission" date="2025-08" db="UniProtKB">
        <authorList>
            <consortium name="Ensembl"/>
        </authorList>
    </citation>
    <scope>IDENTIFICATION</scope>
</reference>
<dbReference type="Gene3D" id="1.20.1540.10">
    <property type="entry name" value="Rhomboid-like"/>
    <property type="match status" value="1"/>
</dbReference>
<dbReference type="GO" id="GO:0016020">
    <property type="term" value="C:membrane"/>
    <property type="evidence" value="ECO:0007669"/>
    <property type="project" value="UniProtKB-SubCell"/>
</dbReference>
<evidence type="ECO:0000256" key="5">
    <source>
        <dbReference type="ARBA" id="ARBA00022801"/>
    </source>
</evidence>
<reference evidence="10" key="2">
    <citation type="submission" date="2025-09" db="UniProtKB">
        <authorList>
            <consortium name="Ensembl"/>
        </authorList>
    </citation>
    <scope>IDENTIFICATION</scope>
</reference>
<evidence type="ECO:0000313" key="10">
    <source>
        <dbReference type="Ensembl" id="ENSSLUP00000041292.1"/>
    </source>
</evidence>
<keyword evidence="5" id="KW-0378">Hydrolase</keyword>
<evidence type="ECO:0000256" key="6">
    <source>
        <dbReference type="ARBA" id="ARBA00022989"/>
    </source>
</evidence>
<dbReference type="InterPro" id="IPR035952">
    <property type="entry name" value="Rhomboid-like_sf"/>
</dbReference>
<dbReference type="PANTHER" id="PTHR43066">
    <property type="entry name" value="RHOMBOID-RELATED PROTEIN"/>
    <property type="match status" value="1"/>
</dbReference>
<evidence type="ECO:0000256" key="3">
    <source>
        <dbReference type="ARBA" id="ARBA00022670"/>
    </source>
</evidence>
<dbReference type="PANTHER" id="PTHR43066:SF1">
    <property type="entry name" value="RHOMBOID PROTEIN 2"/>
    <property type="match status" value="1"/>
</dbReference>
<dbReference type="GeneTree" id="ENSGT00390000010744"/>
<keyword evidence="3" id="KW-0645">Protease</keyword>
<name>A0A8C9ZJ63_SANLU</name>
<feature type="domain" description="Peptidase S54 rhomboid" evidence="9">
    <location>
        <begin position="61"/>
        <end position="210"/>
    </location>
</feature>
<comment type="subcellular location">
    <subcellularLocation>
        <location evidence="1">Membrane</location>
        <topology evidence="1">Multi-pass membrane protein</topology>
    </subcellularLocation>
</comment>
<keyword evidence="11" id="KW-1185">Reference proteome</keyword>
<organism evidence="10 11">
    <name type="scientific">Sander lucioperca</name>
    <name type="common">Pike-perch</name>
    <name type="synonym">Perca lucioperca</name>
    <dbReference type="NCBI Taxonomy" id="283035"/>
    <lineage>
        <taxon>Eukaryota</taxon>
        <taxon>Metazoa</taxon>
        <taxon>Chordata</taxon>
        <taxon>Craniata</taxon>
        <taxon>Vertebrata</taxon>
        <taxon>Euteleostomi</taxon>
        <taxon>Actinopterygii</taxon>
        <taxon>Neopterygii</taxon>
        <taxon>Teleostei</taxon>
        <taxon>Neoteleostei</taxon>
        <taxon>Acanthomorphata</taxon>
        <taxon>Eupercaria</taxon>
        <taxon>Perciformes</taxon>
        <taxon>Percoidei</taxon>
        <taxon>Percidae</taxon>
        <taxon>Luciopercinae</taxon>
        <taxon>Sander</taxon>
    </lineage>
</organism>
<feature type="transmembrane region" description="Helical" evidence="8">
    <location>
        <begin position="183"/>
        <end position="208"/>
    </location>
</feature>
<sequence>MLIFRFIVVFRGYIRIGLHGLIFKKHHIFVVLHIAAAPLFTLCVELSVLACVSLQHVFRDKEWRRLFLSPLHHVDDWHLYFNMVSFIWKGMRLEGRLGAAWFLYLLSVFFLLDGLVYMLLQAALTKLIEDSNPFVAFRDECAVGFSGVLFALKVVSNHYNPGGVTYVLHIRVTNRFASWAELVLIYLIAPRSSLVGHLAGILVGLLYTWGPLKTIMKKCAGLNVAFLNTDVSFRDRHPCRSLSSLEFLRAKVAGRHNLLSIVILRNPERVVWS</sequence>
<evidence type="ECO:0000313" key="11">
    <source>
        <dbReference type="Proteomes" id="UP000694568"/>
    </source>
</evidence>
<feature type="transmembrane region" description="Helical" evidence="8">
    <location>
        <begin position="99"/>
        <end position="120"/>
    </location>
</feature>